<protein>
    <submittedName>
        <fullName evidence="2">ABC transporter permease</fullName>
    </submittedName>
</protein>
<feature type="transmembrane region" description="Helical" evidence="1">
    <location>
        <begin position="54"/>
        <end position="76"/>
    </location>
</feature>
<feature type="transmembrane region" description="Helical" evidence="1">
    <location>
        <begin position="102"/>
        <end position="126"/>
    </location>
</feature>
<dbReference type="Pfam" id="PF12679">
    <property type="entry name" value="ABC2_membrane_2"/>
    <property type="match status" value="1"/>
</dbReference>
<sequence>MFRRVYSIAVNTFRESLRDRVLLTLVVFAVLAMGAAKVIQPVALGEADKIVKDIGLSAITFFSVLIAILVGGRLVYREVEKRTVYLILARPVRRREFIMGKYCGLLAVLYVSVLAMTAVFYVVLAVTGVGASPVLLWSVMMTGCELALITALAVFFSTFVTPIAGSVFTMVLYFIGHSTVLLKQLAAMSPSPVVKVIGLVLYYVLPNLENFNIRGDVVHSAPLDLRVLLLSVVYAVVYSLTLLLIATGIFRRKDF</sequence>
<keyword evidence="1" id="KW-1133">Transmembrane helix</keyword>
<dbReference type="GO" id="GO:0005886">
    <property type="term" value="C:plasma membrane"/>
    <property type="evidence" value="ECO:0007669"/>
    <property type="project" value="UniProtKB-SubCell"/>
</dbReference>
<dbReference type="EMBL" id="DSUT01000100">
    <property type="protein sequence ID" value="HGK28276.1"/>
    <property type="molecule type" value="Genomic_DNA"/>
</dbReference>
<dbReference type="PANTHER" id="PTHR43471:SF10">
    <property type="entry name" value="SLL1107 PROTEIN"/>
    <property type="match status" value="1"/>
</dbReference>
<evidence type="ECO:0000256" key="1">
    <source>
        <dbReference type="SAM" id="Phobius"/>
    </source>
</evidence>
<feature type="transmembrane region" description="Helical" evidence="1">
    <location>
        <begin position="225"/>
        <end position="250"/>
    </location>
</feature>
<gene>
    <name evidence="2" type="ORF">ENS41_04905</name>
</gene>
<proteinExistence type="predicted"/>
<dbReference type="PANTHER" id="PTHR43471">
    <property type="entry name" value="ABC TRANSPORTER PERMEASE"/>
    <property type="match status" value="1"/>
</dbReference>
<accession>A0A7C4GD43</accession>
<keyword evidence="1" id="KW-0812">Transmembrane</keyword>
<reference evidence="2" key="1">
    <citation type="journal article" date="2020" name="mSystems">
        <title>Genome- and Community-Level Interaction Insights into Carbon Utilization and Element Cycling Functions of Hydrothermarchaeota in Hydrothermal Sediment.</title>
        <authorList>
            <person name="Zhou Z."/>
            <person name="Liu Y."/>
            <person name="Xu W."/>
            <person name="Pan J."/>
            <person name="Luo Z.H."/>
            <person name="Li M."/>
        </authorList>
    </citation>
    <scope>NUCLEOTIDE SEQUENCE [LARGE SCALE GENOMIC DNA]</scope>
    <source>
        <strain evidence="2">SpSt-488</strain>
    </source>
</reference>
<evidence type="ECO:0000313" key="2">
    <source>
        <dbReference type="EMBL" id="HGK28276.1"/>
    </source>
</evidence>
<name>A0A7C4GD43_UNCW3</name>
<dbReference type="AlphaFoldDB" id="A0A7C4GD43"/>
<comment type="caution">
    <text evidence="2">The sequence shown here is derived from an EMBL/GenBank/DDBJ whole genome shotgun (WGS) entry which is preliminary data.</text>
</comment>
<organism evidence="2">
    <name type="scientific">candidate division WOR-3 bacterium</name>
    <dbReference type="NCBI Taxonomy" id="2052148"/>
    <lineage>
        <taxon>Bacteria</taxon>
        <taxon>Bacteria division WOR-3</taxon>
    </lineage>
</organism>
<dbReference type="GO" id="GO:0140359">
    <property type="term" value="F:ABC-type transporter activity"/>
    <property type="evidence" value="ECO:0007669"/>
    <property type="project" value="InterPro"/>
</dbReference>
<feature type="transmembrane region" description="Helical" evidence="1">
    <location>
        <begin position="21"/>
        <end position="42"/>
    </location>
</feature>
<keyword evidence="1" id="KW-0472">Membrane</keyword>